<name>A0A9Q0I7S2_9TELE</name>
<proteinExistence type="predicted"/>
<dbReference type="AlphaFoldDB" id="A0A9Q0I7S2"/>
<evidence type="ECO:0000313" key="1">
    <source>
        <dbReference type="EMBL" id="KAJ3586736.1"/>
    </source>
</evidence>
<evidence type="ECO:0000313" key="2">
    <source>
        <dbReference type="Proteomes" id="UP001148018"/>
    </source>
</evidence>
<protein>
    <submittedName>
        <fullName evidence="1">Uncharacterized protein</fullName>
    </submittedName>
</protein>
<dbReference type="EMBL" id="JANIIK010000117">
    <property type="protein sequence ID" value="KAJ3586736.1"/>
    <property type="molecule type" value="Genomic_DNA"/>
</dbReference>
<comment type="caution">
    <text evidence="1">The sequence shown here is derived from an EMBL/GenBank/DDBJ whole genome shotgun (WGS) entry which is preliminary data.</text>
</comment>
<sequence length="92" mass="9839">MVEERDSEKEEIGWVPAGYPQALLSSSSMTFPGSHAASPPPGRLGGAAIATVTPFYRRVLARPDAPVSFSLLRCAFSYENGFRNTGDYGSAL</sequence>
<gene>
    <name evidence="1" type="ORF">NHX12_013130</name>
</gene>
<keyword evidence="2" id="KW-1185">Reference proteome</keyword>
<dbReference type="Proteomes" id="UP001148018">
    <property type="component" value="Unassembled WGS sequence"/>
</dbReference>
<organism evidence="1 2">
    <name type="scientific">Muraenolepis orangiensis</name>
    <name type="common">Patagonian moray cod</name>
    <dbReference type="NCBI Taxonomy" id="630683"/>
    <lineage>
        <taxon>Eukaryota</taxon>
        <taxon>Metazoa</taxon>
        <taxon>Chordata</taxon>
        <taxon>Craniata</taxon>
        <taxon>Vertebrata</taxon>
        <taxon>Euteleostomi</taxon>
        <taxon>Actinopterygii</taxon>
        <taxon>Neopterygii</taxon>
        <taxon>Teleostei</taxon>
        <taxon>Neoteleostei</taxon>
        <taxon>Acanthomorphata</taxon>
        <taxon>Zeiogadaria</taxon>
        <taxon>Gadariae</taxon>
        <taxon>Gadiformes</taxon>
        <taxon>Muraenolepidoidei</taxon>
        <taxon>Muraenolepididae</taxon>
        <taxon>Muraenolepis</taxon>
    </lineage>
</organism>
<reference evidence="1" key="1">
    <citation type="submission" date="2022-07" db="EMBL/GenBank/DDBJ databases">
        <title>Chromosome-level genome of Muraenolepis orangiensis.</title>
        <authorList>
            <person name="Kim J."/>
        </authorList>
    </citation>
    <scope>NUCLEOTIDE SEQUENCE</scope>
    <source>
        <strain evidence="1">KU_S4_2022</strain>
        <tissue evidence="1">Muscle</tissue>
    </source>
</reference>
<accession>A0A9Q0I7S2</accession>